<reference evidence="1" key="2">
    <citation type="journal article" date="2015" name="Data Brief">
        <title>Shoot transcriptome of the giant reed, Arundo donax.</title>
        <authorList>
            <person name="Barrero R.A."/>
            <person name="Guerrero F.D."/>
            <person name="Moolhuijzen P."/>
            <person name="Goolsby J.A."/>
            <person name="Tidwell J."/>
            <person name="Bellgard S.E."/>
            <person name="Bellgard M.I."/>
        </authorList>
    </citation>
    <scope>NUCLEOTIDE SEQUENCE</scope>
    <source>
        <tissue evidence="1">Shoot tissue taken approximately 20 cm above the soil surface</tissue>
    </source>
</reference>
<protein>
    <submittedName>
        <fullName evidence="1">Uncharacterized protein</fullName>
    </submittedName>
</protein>
<sequence length="16" mass="1826">MDLSSGAYLHLFCQIK</sequence>
<evidence type="ECO:0000313" key="1">
    <source>
        <dbReference type="EMBL" id="JAD24229.1"/>
    </source>
</evidence>
<dbReference type="EMBL" id="GBRH01273666">
    <property type="protein sequence ID" value="JAD24229.1"/>
    <property type="molecule type" value="Transcribed_RNA"/>
</dbReference>
<dbReference type="AlphaFoldDB" id="A0A0A8YDT1"/>
<accession>A0A0A8YDT1</accession>
<reference evidence="1" key="1">
    <citation type="submission" date="2014-09" db="EMBL/GenBank/DDBJ databases">
        <authorList>
            <person name="Magalhaes I.L.F."/>
            <person name="Oliveira U."/>
            <person name="Santos F.R."/>
            <person name="Vidigal T.H.D.A."/>
            <person name="Brescovit A.D."/>
            <person name="Santos A.J."/>
        </authorList>
    </citation>
    <scope>NUCLEOTIDE SEQUENCE</scope>
    <source>
        <tissue evidence="1">Shoot tissue taken approximately 20 cm above the soil surface</tissue>
    </source>
</reference>
<organism evidence="1">
    <name type="scientific">Arundo donax</name>
    <name type="common">Giant reed</name>
    <name type="synonym">Donax arundinaceus</name>
    <dbReference type="NCBI Taxonomy" id="35708"/>
    <lineage>
        <taxon>Eukaryota</taxon>
        <taxon>Viridiplantae</taxon>
        <taxon>Streptophyta</taxon>
        <taxon>Embryophyta</taxon>
        <taxon>Tracheophyta</taxon>
        <taxon>Spermatophyta</taxon>
        <taxon>Magnoliopsida</taxon>
        <taxon>Liliopsida</taxon>
        <taxon>Poales</taxon>
        <taxon>Poaceae</taxon>
        <taxon>PACMAD clade</taxon>
        <taxon>Arundinoideae</taxon>
        <taxon>Arundineae</taxon>
        <taxon>Arundo</taxon>
    </lineage>
</organism>
<name>A0A0A8YDT1_ARUDO</name>
<proteinExistence type="predicted"/>